<dbReference type="GO" id="GO:0030687">
    <property type="term" value="C:preribosome, large subunit precursor"/>
    <property type="evidence" value="ECO:0007669"/>
    <property type="project" value="TreeGrafter"/>
</dbReference>
<keyword evidence="2" id="KW-0067">ATP-binding</keyword>
<gene>
    <name evidence="3" type="ORF">MNEG_16082</name>
</gene>
<evidence type="ECO:0000256" key="1">
    <source>
        <dbReference type="ARBA" id="ARBA00022741"/>
    </source>
</evidence>
<sequence length="703" mass="69749">MDVDGAAADAEALVSGLSAAERDALAAALAAGLSCDPSLRRACAEGAAMLGFAPALMQAQGAGGGGEQEDAEAAEGALRVPDLLAERAAERAVALLTGALRRQRAAAGAAPAAAAADAHAAAGSAEERGLLLLAPVALAGAEARAMQLPLLMLEGLAAAADGAALLADATAWGLQLLAAAHADIEEGGESTRGAGAASATAPLRVPPAQRRAAASLLPHARALLRRAERACAGGALDQAALQQLAWLLQAVAGGAPLRREAAARQLLPALLHELWFRWQGGACALMAVGMTTGSDRSGGAAAAQHAAAPAIAGPVALHSAGETAAILALLDGGTADVRTKAARLQQLRLAARHLARRPQALVSPGAAAASTAAAAVADPESRASWRCLRALLAQVLLAHTTSMPSADASRRLRAAALALAAWPEGAGADGSAAAAALLSELAALLEGSCHDTLREAAPQLLLPCIESALLQGGGGGGGGAWERRLSALGRAWALLGAARLQLVAPPAGVDPAGKYGLKRDALLAYVQHMLQLLPGGPDAAPALSDALSRRAAALGAAARLAPRCVPRPDPPRYLALQQEVAAFCRGLGRPQRLLAIVAALARPEAAAAAAAPQGALQEADMWAGSAEGWAARMPEQYPGYEDICQPVQLAVAEACHGLGLMRAAARGGGGGGAGAGAAAALTAGLLSFPAPTARSAALLDTAA</sequence>
<keyword evidence="1" id="KW-0547">Nucleotide-binding</keyword>
<accession>A0A0D2LPE8</accession>
<dbReference type="STRING" id="145388.A0A0D2LPE8"/>
<organism evidence="3 4">
    <name type="scientific">Monoraphidium neglectum</name>
    <dbReference type="NCBI Taxonomy" id="145388"/>
    <lineage>
        <taxon>Eukaryota</taxon>
        <taxon>Viridiplantae</taxon>
        <taxon>Chlorophyta</taxon>
        <taxon>core chlorophytes</taxon>
        <taxon>Chlorophyceae</taxon>
        <taxon>CS clade</taxon>
        <taxon>Sphaeropleales</taxon>
        <taxon>Selenastraceae</taxon>
        <taxon>Monoraphidium</taxon>
    </lineage>
</organism>
<evidence type="ECO:0000256" key="2">
    <source>
        <dbReference type="ARBA" id="ARBA00022840"/>
    </source>
</evidence>
<dbReference type="GO" id="GO:0000055">
    <property type="term" value="P:ribosomal large subunit export from nucleus"/>
    <property type="evidence" value="ECO:0007669"/>
    <property type="project" value="TreeGrafter"/>
</dbReference>
<dbReference type="GO" id="GO:0005634">
    <property type="term" value="C:nucleus"/>
    <property type="evidence" value="ECO:0007669"/>
    <property type="project" value="TreeGrafter"/>
</dbReference>
<protein>
    <submittedName>
        <fullName evidence="3">Uncharacterized protein</fullName>
    </submittedName>
</protein>
<dbReference type="RefSeq" id="XP_013890901.1">
    <property type="nucleotide sequence ID" value="XM_014035447.1"/>
</dbReference>
<dbReference type="AlphaFoldDB" id="A0A0D2LPE8"/>
<dbReference type="GO" id="GO:0000027">
    <property type="term" value="P:ribosomal large subunit assembly"/>
    <property type="evidence" value="ECO:0007669"/>
    <property type="project" value="TreeGrafter"/>
</dbReference>
<name>A0A0D2LPE8_9CHLO</name>
<dbReference type="GO" id="GO:0005524">
    <property type="term" value="F:ATP binding"/>
    <property type="evidence" value="ECO:0007669"/>
    <property type="project" value="UniProtKB-KW"/>
</dbReference>
<dbReference type="KEGG" id="mng:MNEG_16082"/>
<keyword evidence="4" id="KW-1185">Reference proteome</keyword>
<dbReference type="EMBL" id="KK106175">
    <property type="protein sequence ID" value="KIY91881.1"/>
    <property type="molecule type" value="Genomic_DNA"/>
</dbReference>
<dbReference type="PANTHER" id="PTHR48103:SF2">
    <property type="entry name" value="MIDASIN"/>
    <property type="match status" value="1"/>
</dbReference>
<reference evidence="3 4" key="1">
    <citation type="journal article" date="2013" name="BMC Genomics">
        <title>Reconstruction of the lipid metabolism for the microalga Monoraphidium neglectum from its genome sequence reveals characteristics suitable for biofuel production.</title>
        <authorList>
            <person name="Bogen C."/>
            <person name="Al-Dilaimi A."/>
            <person name="Albersmeier A."/>
            <person name="Wichmann J."/>
            <person name="Grundmann M."/>
            <person name="Rupp O."/>
            <person name="Lauersen K.J."/>
            <person name="Blifernez-Klassen O."/>
            <person name="Kalinowski J."/>
            <person name="Goesmann A."/>
            <person name="Mussgnug J.H."/>
            <person name="Kruse O."/>
        </authorList>
    </citation>
    <scope>NUCLEOTIDE SEQUENCE [LARGE SCALE GENOMIC DNA]</scope>
    <source>
        <strain evidence="3 4">SAG 48.87</strain>
    </source>
</reference>
<dbReference type="GeneID" id="25733807"/>
<evidence type="ECO:0000313" key="4">
    <source>
        <dbReference type="Proteomes" id="UP000054498"/>
    </source>
</evidence>
<proteinExistence type="predicted"/>
<dbReference type="Proteomes" id="UP000054498">
    <property type="component" value="Unassembled WGS sequence"/>
</dbReference>
<feature type="non-terminal residue" evidence="3">
    <location>
        <position position="703"/>
    </location>
</feature>
<dbReference type="PANTHER" id="PTHR48103">
    <property type="entry name" value="MIDASIN-RELATED"/>
    <property type="match status" value="1"/>
</dbReference>
<evidence type="ECO:0000313" key="3">
    <source>
        <dbReference type="EMBL" id="KIY91881.1"/>
    </source>
</evidence>